<dbReference type="InterPro" id="IPR027417">
    <property type="entry name" value="P-loop_NTPase"/>
</dbReference>
<dbReference type="Gene3D" id="3.40.50.300">
    <property type="entry name" value="P-loop containing nucleotide triphosphate hydrolases"/>
    <property type="match status" value="1"/>
</dbReference>
<dbReference type="RefSeq" id="WP_190313691.1">
    <property type="nucleotide sequence ID" value="NZ_JACNYL010000002.1"/>
</dbReference>
<keyword evidence="1" id="KW-0175">Coiled coil</keyword>
<comment type="caution">
    <text evidence="3">The sequence shown here is derived from an EMBL/GenBank/DDBJ whole genome shotgun (WGS) entry which is preliminary data.</text>
</comment>
<dbReference type="Pfam" id="PF13166">
    <property type="entry name" value="AAA_13"/>
    <property type="match status" value="1"/>
</dbReference>
<proteinExistence type="predicted"/>
<dbReference type="SUPFAM" id="SSF52540">
    <property type="entry name" value="P-loop containing nucleoside triphosphate hydrolases"/>
    <property type="match status" value="1"/>
</dbReference>
<dbReference type="InterPro" id="IPR026866">
    <property type="entry name" value="CR006_AAA"/>
</dbReference>
<evidence type="ECO:0000256" key="1">
    <source>
        <dbReference type="SAM" id="Coils"/>
    </source>
</evidence>
<organism evidence="3 4">
    <name type="scientific">Sphingobacterium chuzhouense</name>
    <dbReference type="NCBI Taxonomy" id="1742264"/>
    <lineage>
        <taxon>Bacteria</taxon>
        <taxon>Pseudomonadati</taxon>
        <taxon>Bacteroidota</taxon>
        <taxon>Sphingobacteriia</taxon>
        <taxon>Sphingobacteriales</taxon>
        <taxon>Sphingobacteriaceae</taxon>
        <taxon>Sphingobacterium</taxon>
    </lineage>
</organism>
<gene>
    <name evidence="3" type="ORF">H8B21_10460</name>
</gene>
<dbReference type="Proteomes" id="UP000651112">
    <property type="component" value="Unassembled WGS sequence"/>
</dbReference>
<evidence type="ECO:0000313" key="4">
    <source>
        <dbReference type="Proteomes" id="UP000651112"/>
    </source>
</evidence>
<protein>
    <submittedName>
        <fullName evidence="3">AAA family ATPase</fullName>
    </submittedName>
</protein>
<feature type="coiled-coil region" evidence="1">
    <location>
        <begin position="388"/>
        <end position="422"/>
    </location>
</feature>
<accession>A0ABR7XS41</accession>
<dbReference type="PANTHER" id="PTHR32182">
    <property type="entry name" value="DNA REPLICATION AND REPAIR PROTEIN RECF"/>
    <property type="match status" value="1"/>
</dbReference>
<evidence type="ECO:0000313" key="3">
    <source>
        <dbReference type="EMBL" id="MBD1421991.1"/>
    </source>
</evidence>
<sequence length="759" mass="87578">MIQKIAKLKNVGIFENFTADSSLSDFKKFNLFYGWNGSGKTTISRFLNSVERENFLTDFQSGEYEIQLADRKVTHKSNSSLPFKLYVFNQEFINNNIDWNKNGAKSIVVISESKIEERNQYMLLKDKKIPEQNRKVQAATEKLNNSNKEVEAFLTAEAKSIKQSFQVIDTGDSYFVSYDKRKLRNFIDNKRSKILAPESVLSSEDLILLHKKVKPIEKSIIEDSYTLIDVDKIDQARIKINQLLNIALIDTSIDRLNNNRDINEWVKLGVQIHKAHESTNCEYCGEMISAVRLKELNLHFSDLYLDTVSKINSAINWLTGLFPDLFFHDKGLLFEELCIDYTSYVEEVKVDFEALKLGAEEWLNNLQRKADNPFFNDFADQIDLGGKVQKFNQSLNSLKELIRKHNDKVESFDEQLKIAKSQLELHYVAESVSQKGYFDVLDRIRSETQLLDAEKKVLDLLMLEFSDLEAILSDAALAADEFNVNLHKFLGRAEITLAYDSKEKGFKIYRGAEKKHATNLSEGEKTAIAFTYFIAKLKENGNEIKDSILVIDDPISSFDSNHLYHSFACLRDICEKAKQAFILTHNFQYFKLVRDWLVRKNVDKAKVKASFYSIESGRELPRISIIKNCHDSLIKYGSEYHFIYLKLREHRSDSTLDLASACLVANLSRKVLESFLSFKFPKGRNSFKDLLEAGHQDRILTEKVYRFINKYSHVDGYDIDTTSIDNLLAEGNNIVDEVFRIIKEQDSDHYAEMEQLESA</sequence>
<dbReference type="EMBL" id="JACNYL010000002">
    <property type="protein sequence ID" value="MBD1421991.1"/>
    <property type="molecule type" value="Genomic_DNA"/>
</dbReference>
<reference evidence="3 4" key="1">
    <citation type="submission" date="2020-08" db="EMBL/GenBank/DDBJ databases">
        <title>Sphingobacterium sp. DN00404 isolated from aquaculture water.</title>
        <authorList>
            <person name="Zhang M."/>
        </authorList>
    </citation>
    <scope>NUCLEOTIDE SEQUENCE [LARGE SCALE GENOMIC DNA]</scope>
    <source>
        <strain evidence="3 4">KCTC 42746</strain>
    </source>
</reference>
<dbReference type="PANTHER" id="PTHR32182:SF0">
    <property type="entry name" value="DNA REPLICATION AND REPAIR PROTEIN RECF"/>
    <property type="match status" value="1"/>
</dbReference>
<keyword evidence="4" id="KW-1185">Reference proteome</keyword>
<feature type="domain" description="Protein CR006 P-loop" evidence="2">
    <location>
        <begin position="11"/>
        <end position="739"/>
    </location>
</feature>
<name>A0ABR7XS41_9SPHI</name>
<evidence type="ECO:0000259" key="2">
    <source>
        <dbReference type="Pfam" id="PF13166"/>
    </source>
</evidence>